<protein>
    <submittedName>
        <fullName evidence="2">Uncharacterized protein</fullName>
    </submittedName>
</protein>
<dbReference type="Proteomes" id="UP000324800">
    <property type="component" value="Unassembled WGS sequence"/>
</dbReference>
<dbReference type="AlphaFoldDB" id="A0A5J4WME3"/>
<gene>
    <name evidence="2" type="ORF">EZS28_008227</name>
</gene>
<dbReference type="EMBL" id="SNRW01001475">
    <property type="protein sequence ID" value="KAA6396247.1"/>
    <property type="molecule type" value="Genomic_DNA"/>
</dbReference>
<evidence type="ECO:0000256" key="1">
    <source>
        <dbReference type="SAM" id="MobiDB-lite"/>
    </source>
</evidence>
<sequence length="102" mass="11274">MLIIILNEEIKGKELEIVFLSIVFKAADLIIGVECCVFVSNERYEDKDDEDEEEDGVTEQGDDVDDVSVDCVSEGELVNEQGDCVADDGIVGERTEGELLRC</sequence>
<organism evidence="2 3">
    <name type="scientific">Streblomastix strix</name>
    <dbReference type="NCBI Taxonomy" id="222440"/>
    <lineage>
        <taxon>Eukaryota</taxon>
        <taxon>Metamonada</taxon>
        <taxon>Preaxostyla</taxon>
        <taxon>Oxymonadida</taxon>
        <taxon>Streblomastigidae</taxon>
        <taxon>Streblomastix</taxon>
    </lineage>
</organism>
<comment type="caution">
    <text evidence="2">The sequence shown here is derived from an EMBL/GenBank/DDBJ whole genome shotgun (WGS) entry which is preliminary data.</text>
</comment>
<feature type="compositionally biased region" description="Acidic residues" evidence="1">
    <location>
        <begin position="47"/>
        <end position="65"/>
    </location>
</feature>
<reference evidence="2 3" key="1">
    <citation type="submission" date="2019-03" db="EMBL/GenBank/DDBJ databases">
        <title>Single cell metagenomics reveals metabolic interactions within the superorganism composed of flagellate Streblomastix strix and complex community of Bacteroidetes bacteria on its surface.</title>
        <authorList>
            <person name="Treitli S.C."/>
            <person name="Kolisko M."/>
            <person name="Husnik F."/>
            <person name="Keeling P."/>
            <person name="Hampl V."/>
        </authorList>
    </citation>
    <scope>NUCLEOTIDE SEQUENCE [LARGE SCALE GENOMIC DNA]</scope>
    <source>
        <strain evidence="2">ST1C</strain>
    </source>
</reference>
<name>A0A5J4WME3_9EUKA</name>
<evidence type="ECO:0000313" key="3">
    <source>
        <dbReference type="Proteomes" id="UP000324800"/>
    </source>
</evidence>
<proteinExistence type="predicted"/>
<feature type="region of interest" description="Disordered" evidence="1">
    <location>
        <begin position="45"/>
        <end position="65"/>
    </location>
</feature>
<evidence type="ECO:0000313" key="2">
    <source>
        <dbReference type="EMBL" id="KAA6396247.1"/>
    </source>
</evidence>
<accession>A0A5J4WME3</accession>